<feature type="domain" description="HTH CENPB-type" evidence="3">
    <location>
        <begin position="95"/>
        <end position="166"/>
    </location>
</feature>
<dbReference type="EnsemblMetazoa" id="GBRI019736-RA">
    <property type="protein sequence ID" value="GBRI019736-PA"/>
    <property type="gene ID" value="GBRI019736"/>
</dbReference>
<reference evidence="4" key="2">
    <citation type="submission" date="2020-05" db="UniProtKB">
        <authorList>
            <consortium name="EnsemblMetazoa"/>
        </authorList>
    </citation>
    <scope>IDENTIFICATION</scope>
    <source>
        <strain evidence="4">IAEA</strain>
    </source>
</reference>
<dbReference type="PROSITE" id="PS51253">
    <property type="entry name" value="HTH_CENPB"/>
    <property type="match status" value="1"/>
</dbReference>
<dbReference type="InterPro" id="IPR006600">
    <property type="entry name" value="HTH_CenpB_DNA-bd_dom"/>
</dbReference>
<dbReference type="Pfam" id="PF03221">
    <property type="entry name" value="HTH_Tnp_Tc5"/>
    <property type="match status" value="1"/>
</dbReference>
<dbReference type="Proteomes" id="UP000091820">
    <property type="component" value="Unassembled WGS sequence"/>
</dbReference>
<sequence>MFCAKLNNNSNYAMNSNIVSKKNYEPLFSDINIYIDEHLPHKRAAVSLLLPLCSSHVMNHSLHKIFVETVGFLTSQKKHLHPPLNYNPDAPCKDEIQQRRKEKIEFLGKVMYEYLERAVYNRFPITEQKVRWKAVEVKECIAVENFNLTDAWLAHFQKLYNIPSFDLDTLRNNMCINEVKRPYLNAIDMIQYVSRKEQQQLKDAAENNDICSNDNSMSEEQEETNETRVVYVNDENDENDDGEVKVFNNLQQKHINGQPLEKTTGSLKRSLSPLPDIESVEDALRHVKALEEYAMLRDNYRAIGLLTQLEDIFKKQIRKM</sequence>
<keyword evidence="2" id="KW-0238">DNA-binding</keyword>
<evidence type="ECO:0000256" key="1">
    <source>
        <dbReference type="ARBA" id="ARBA00004123"/>
    </source>
</evidence>
<reference evidence="5" key="1">
    <citation type="submission" date="2014-03" db="EMBL/GenBank/DDBJ databases">
        <authorList>
            <person name="Aksoy S."/>
            <person name="Warren W."/>
            <person name="Wilson R.K."/>
        </authorList>
    </citation>
    <scope>NUCLEOTIDE SEQUENCE [LARGE SCALE GENOMIC DNA]</scope>
    <source>
        <strain evidence="5">IAEA</strain>
    </source>
</reference>
<name>A0A1A9WHC4_9MUSC</name>
<dbReference type="AlphaFoldDB" id="A0A1A9WHC4"/>
<protein>
    <recommendedName>
        <fullName evidence="3">HTH CENPB-type domain-containing protein</fullName>
    </recommendedName>
</protein>
<accession>A0A1A9WHC4</accession>
<evidence type="ECO:0000259" key="3">
    <source>
        <dbReference type="PROSITE" id="PS51253"/>
    </source>
</evidence>
<proteinExistence type="predicted"/>
<evidence type="ECO:0000313" key="4">
    <source>
        <dbReference type="EnsemblMetazoa" id="GBRI019736-PA"/>
    </source>
</evidence>
<dbReference type="SUPFAM" id="SSF46689">
    <property type="entry name" value="Homeodomain-like"/>
    <property type="match status" value="1"/>
</dbReference>
<dbReference type="VEuPathDB" id="VectorBase:GBRI019736"/>
<organism evidence="4 5">
    <name type="scientific">Glossina brevipalpis</name>
    <dbReference type="NCBI Taxonomy" id="37001"/>
    <lineage>
        <taxon>Eukaryota</taxon>
        <taxon>Metazoa</taxon>
        <taxon>Ecdysozoa</taxon>
        <taxon>Arthropoda</taxon>
        <taxon>Hexapoda</taxon>
        <taxon>Insecta</taxon>
        <taxon>Pterygota</taxon>
        <taxon>Neoptera</taxon>
        <taxon>Endopterygota</taxon>
        <taxon>Diptera</taxon>
        <taxon>Brachycera</taxon>
        <taxon>Muscomorpha</taxon>
        <taxon>Hippoboscoidea</taxon>
        <taxon>Glossinidae</taxon>
        <taxon>Glossina</taxon>
    </lineage>
</organism>
<evidence type="ECO:0000256" key="2">
    <source>
        <dbReference type="ARBA" id="ARBA00023125"/>
    </source>
</evidence>
<keyword evidence="5" id="KW-1185">Reference proteome</keyword>
<comment type="subcellular location">
    <subcellularLocation>
        <location evidence="1">Nucleus</location>
    </subcellularLocation>
</comment>
<dbReference type="GO" id="GO:0003677">
    <property type="term" value="F:DNA binding"/>
    <property type="evidence" value="ECO:0007669"/>
    <property type="project" value="UniProtKB-KW"/>
</dbReference>
<dbReference type="InterPro" id="IPR009057">
    <property type="entry name" value="Homeodomain-like_sf"/>
</dbReference>
<evidence type="ECO:0000313" key="5">
    <source>
        <dbReference type="Proteomes" id="UP000091820"/>
    </source>
</evidence>
<dbReference type="GO" id="GO:0005634">
    <property type="term" value="C:nucleus"/>
    <property type="evidence" value="ECO:0007669"/>
    <property type="project" value="UniProtKB-SubCell"/>
</dbReference>